<sequence>MGGNVDRIPANDDGGSDDRNHRGTLRIILGLHGYTGRPRQEIEKWRRVASSLDAIIVAPMGSTGGGGIRVTGAVAVAAGIPSDGTR</sequence>
<dbReference type="EMBL" id="JALLPB020000005">
    <property type="protein sequence ID" value="KAL3827319.1"/>
    <property type="molecule type" value="Genomic_DNA"/>
</dbReference>
<evidence type="ECO:0000256" key="1">
    <source>
        <dbReference type="SAM" id="MobiDB-lite"/>
    </source>
</evidence>
<feature type="region of interest" description="Disordered" evidence="1">
    <location>
        <begin position="1"/>
        <end position="21"/>
    </location>
</feature>
<name>A0ABD3SRT4_9STRA</name>
<accession>A0ABD3SRT4</accession>
<evidence type="ECO:0000313" key="3">
    <source>
        <dbReference type="Proteomes" id="UP001530377"/>
    </source>
</evidence>
<comment type="caution">
    <text evidence="2">The sequence shown here is derived from an EMBL/GenBank/DDBJ whole genome shotgun (WGS) entry which is preliminary data.</text>
</comment>
<gene>
    <name evidence="2" type="ORF">ACHAXA_005065</name>
</gene>
<dbReference type="Proteomes" id="UP001530377">
    <property type="component" value="Unassembled WGS sequence"/>
</dbReference>
<reference evidence="2 3" key="1">
    <citation type="submission" date="2024-10" db="EMBL/GenBank/DDBJ databases">
        <title>Updated reference genomes for cyclostephanoid diatoms.</title>
        <authorList>
            <person name="Roberts W.R."/>
            <person name="Alverson A.J."/>
        </authorList>
    </citation>
    <scope>NUCLEOTIDE SEQUENCE [LARGE SCALE GENOMIC DNA]</scope>
    <source>
        <strain evidence="2 3">AJA228-03</strain>
    </source>
</reference>
<keyword evidence="3" id="KW-1185">Reference proteome</keyword>
<protein>
    <submittedName>
        <fullName evidence="2">Uncharacterized protein</fullName>
    </submittedName>
</protein>
<dbReference type="AlphaFoldDB" id="A0ABD3SRT4"/>
<evidence type="ECO:0000313" key="2">
    <source>
        <dbReference type="EMBL" id="KAL3827319.1"/>
    </source>
</evidence>
<organism evidence="2 3">
    <name type="scientific">Cyclostephanos tholiformis</name>
    <dbReference type="NCBI Taxonomy" id="382380"/>
    <lineage>
        <taxon>Eukaryota</taxon>
        <taxon>Sar</taxon>
        <taxon>Stramenopiles</taxon>
        <taxon>Ochrophyta</taxon>
        <taxon>Bacillariophyta</taxon>
        <taxon>Coscinodiscophyceae</taxon>
        <taxon>Thalassiosirophycidae</taxon>
        <taxon>Stephanodiscales</taxon>
        <taxon>Stephanodiscaceae</taxon>
        <taxon>Cyclostephanos</taxon>
    </lineage>
</organism>
<proteinExistence type="predicted"/>